<dbReference type="AlphaFoldDB" id="A0A0W1AJ37"/>
<keyword evidence="2 3" id="KW-0040">ANK repeat</keyword>
<protein>
    <submittedName>
        <fullName evidence="5">Ankyrin repeats (3 copies)</fullName>
    </submittedName>
</protein>
<dbReference type="RefSeq" id="WP_058492503.1">
    <property type="nucleotide sequence ID" value="NZ_CBCRUR010000010.1"/>
</dbReference>
<gene>
    <name evidence="5" type="ORF">Lwor_0668</name>
</gene>
<dbReference type="PANTHER" id="PTHR24186">
    <property type="entry name" value="PROTEIN PHOSPHATASE 1 REGULATORY SUBUNIT"/>
    <property type="match status" value="1"/>
</dbReference>
<dbReference type="PATRIC" id="fig|45076.6.peg.734"/>
<dbReference type="GO" id="GO:0005886">
    <property type="term" value="C:plasma membrane"/>
    <property type="evidence" value="ECO:0007669"/>
    <property type="project" value="TreeGrafter"/>
</dbReference>
<name>A0A0W1AJ37_9GAMM</name>
<evidence type="ECO:0000313" key="5">
    <source>
        <dbReference type="EMBL" id="KTD81391.1"/>
    </source>
</evidence>
<evidence type="ECO:0000256" key="1">
    <source>
        <dbReference type="ARBA" id="ARBA00022737"/>
    </source>
</evidence>
<dbReference type="PROSITE" id="PS50297">
    <property type="entry name" value="ANK_REP_REGION"/>
    <property type="match status" value="1"/>
</dbReference>
<evidence type="ECO:0000313" key="6">
    <source>
        <dbReference type="Proteomes" id="UP000054662"/>
    </source>
</evidence>
<dbReference type="PANTHER" id="PTHR24186:SF46">
    <property type="entry name" value="PROTEIN ACCELERATED CELL DEATH 6-LIKE"/>
    <property type="match status" value="1"/>
</dbReference>
<sequence length="982" mass="110087">MPTSLMQDLITKVQDAQSTHNVVTSNAAAMLAIRLAPRYLVRNTVSSPACAASSASSSSALSAKTAQMRMNHVRKRYEGRVHSSKLDTSTKVWLRKTLDSNTMSKELDYVTLVEEHDGRRVTTSWYLPLQKIYTIVLSALIDKDEECWPVPLGSTVKKERLLRLQAFDLTNNALAHSKIPVCNTGIRHAWLMALDGYEGKRLPLNAEDVLMQGLFDFMMQEVLGKQMNIGLPDGRDPVGKERIPLHEHFQSLFLPWIKGPMPEIVLDAISKAGGEDAARKFVLERFRTIGIAPDKLMMQKINGYCSEEGLKTIPCTFIPILATLEGYARRQTLAESSCCIAGTGILPLTQDTLVWLQGSVFSPQSLANPEAATDPFSIMYLVLRLLDALYHYKDYKKLLDVSDMKGGHQEAWGDALHFLRQCLHNPDLTLMPLLEDPTLLEQRLCAFERGYGVWRNSAYHDFISNYAANWFAASGDDGIFTRATLFETLCELFFQENNPENERAPAIQVHDAMLIEWIEKAGQDGILDVTPYQINRIFLHALCYPEDSWSYLFHQCLPTLIRFIRNRCNQAQNMAGDKLSRDSWPEALLAQIEYLATPEPTGEPPVPVMFTPGNITPLSSLEIAKLLAASSDGSESIVQKIVQHPGFDPNATNSEGLTPFYLAAGFGNTRFAGALLEKGASYTVIYRNNFTPLHLAIYKQLTHFVQWFLQTRPKHERFSLLMTKDSFDNSILHRMAVMRPEILKLLLECLPKTERVSMLMVKSQFGNTLLYLAVRESPNILKQLLDCLPKAERANLVMTKNDNGFSLLQWVATSHLEHLKQLLECLPESTRAEAMMMRNGDGFTVMHQILGCNPKILKQVLDCLPEAAKVEVLMAKDSCGYSVLHHAQYYPEYQPLLRMALPQLELATTSLSNAELIRTNHETDYALSPTTSSSATDVSSSRSAYSFFREAGTAQQDQGSPDDQSKQSSNDVLEISASPKTI</sequence>
<dbReference type="OrthoDB" id="5652162at2"/>
<evidence type="ECO:0000256" key="4">
    <source>
        <dbReference type="SAM" id="MobiDB-lite"/>
    </source>
</evidence>
<keyword evidence="1" id="KW-0677">Repeat</keyword>
<dbReference type="InterPro" id="IPR002110">
    <property type="entry name" value="Ankyrin_rpt"/>
</dbReference>
<dbReference type="Proteomes" id="UP000054662">
    <property type="component" value="Unassembled WGS sequence"/>
</dbReference>
<feature type="region of interest" description="Disordered" evidence="4">
    <location>
        <begin position="949"/>
        <end position="982"/>
    </location>
</feature>
<dbReference type="Gene3D" id="1.25.40.20">
    <property type="entry name" value="Ankyrin repeat-containing domain"/>
    <property type="match status" value="1"/>
</dbReference>
<evidence type="ECO:0000256" key="3">
    <source>
        <dbReference type="PROSITE-ProRule" id="PRU00023"/>
    </source>
</evidence>
<proteinExistence type="predicted"/>
<dbReference type="SUPFAM" id="SSF48403">
    <property type="entry name" value="Ankyrin repeat"/>
    <property type="match status" value="1"/>
</dbReference>
<dbReference type="PROSITE" id="PS50088">
    <property type="entry name" value="ANK_REPEAT"/>
    <property type="match status" value="1"/>
</dbReference>
<dbReference type="InterPro" id="IPR036770">
    <property type="entry name" value="Ankyrin_rpt-contain_sf"/>
</dbReference>
<evidence type="ECO:0000256" key="2">
    <source>
        <dbReference type="ARBA" id="ARBA00023043"/>
    </source>
</evidence>
<organism evidence="5 6">
    <name type="scientific">Legionella worsleiensis</name>
    <dbReference type="NCBI Taxonomy" id="45076"/>
    <lineage>
        <taxon>Bacteria</taxon>
        <taxon>Pseudomonadati</taxon>
        <taxon>Pseudomonadota</taxon>
        <taxon>Gammaproteobacteria</taxon>
        <taxon>Legionellales</taxon>
        <taxon>Legionellaceae</taxon>
        <taxon>Legionella</taxon>
    </lineage>
</organism>
<comment type="caution">
    <text evidence="5">The sequence shown here is derived from an EMBL/GenBank/DDBJ whole genome shotgun (WGS) entry which is preliminary data.</text>
</comment>
<dbReference type="SMART" id="SM00248">
    <property type="entry name" value="ANK"/>
    <property type="match status" value="6"/>
</dbReference>
<accession>A0A0W1AJ37</accession>
<dbReference type="Pfam" id="PF12796">
    <property type="entry name" value="Ank_2"/>
    <property type="match status" value="1"/>
</dbReference>
<keyword evidence="6" id="KW-1185">Reference proteome</keyword>
<dbReference type="EMBL" id="LNZC01000005">
    <property type="protein sequence ID" value="KTD81391.1"/>
    <property type="molecule type" value="Genomic_DNA"/>
</dbReference>
<dbReference type="STRING" id="45076.Lwor_0668"/>
<reference evidence="5 6" key="1">
    <citation type="submission" date="2015-11" db="EMBL/GenBank/DDBJ databases">
        <title>Genomic analysis of 38 Legionella species identifies large and diverse effector repertoires.</title>
        <authorList>
            <person name="Burstein D."/>
            <person name="Amaro F."/>
            <person name="Zusman T."/>
            <person name="Lifshitz Z."/>
            <person name="Cohen O."/>
            <person name="Gilbert J.A."/>
            <person name="Pupko T."/>
            <person name="Shuman H.A."/>
            <person name="Segal G."/>
        </authorList>
    </citation>
    <scope>NUCLEOTIDE SEQUENCE [LARGE SCALE GENOMIC DNA]</scope>
    <source>
        <strain evidence="5 6">ATCC 49508</strain>
    </source>
</reference>
<feature type="compositionally biased region" description="Polar residues" evidence="4">
    <location>
        <begin position="953"/>
        <end position="971"/>
    </location>
</feature>
<feature type="repeat" description="ANK" evidence="3">
    <location>
        <begin position="655"/>
        <end position="687"/>
    </location>
</feature>